<organism evidence="2 3">
    <name type="scientific">Portunus trituberculatus</name>
    <name type="common">Swimming crab</name>
    <name type="synonym">Neptunus trituberculatus</name>
    <dbReference type="NCBI Taxonomy" id="210409"/>
    <lineage>
        <taxon>Eukaryota</taxon>
        <taxon>Metazoa</taxon>
        <taxon>Ecdysozoa</taxon>
        <taxon>Arthropoda</taxon>
        <taxon>Crustacea</taxon>
        <taxon>Multicrustacea</taxon>
        <taxon>Malacostraca</taxon>
        <taxon>Eumalacostraca</taxon>
        <taxon>Eucarida</taxon>
        <taxon>Decapoda</taxon>
        <taxon>Pleocyemata</taxon>
        <taxon>Brachyura</taxon>
        <taxon>Eubrachyura</taxon>
        <taxon>Portunoidea</taxon>
        <taxon>Portunidae</taxon>
        <taxon>Portuninae</taxon>
        <taxon>Portunus</taxon>
    </lineage>
</organism>
<name>A0A5B7KD49_PORTR</name>
<dbReference type="AlphaFoldDB" id="A0A5B7KD49"/>
<protein>
    <submittedName>
        <fullName evidence="2">Uncharacterized protein</fullName>
    </submittedName>
</protein>
<dbReference type="Proteomes" id="UP000324222">
    <property type="component" value="Unassembled WGS sequence"/>
</dbReference>
<comment type="caution">
    <text evidence="2">The sequence shown here is derived from an EMBL/GenBank/DDBJ whole genome shotgun (WGS) entry which is preliminary data.</text>
</comment>
<evidence type="ECO:0000313" key="2">
    <source>
        <dbReference type="EMBL" id="MPD04654.1"/>
    </source>
</evidence>
<feature type="region of interest" description="Disordered" evidence="1">
    <location>
        <begin position="10"/>
        <end position="56"/>
    </location>
</feature>
<accession>A0A5B7KD49</accession>
<gene>
    <name evidence="2" type="ORF">E2C01_100352</name>
</gene>
<proteinExistence type="predicted"/>
<sequence length="74" mass="8079">MFRGKYYRKNVYAPGGSGACNERQHGTDQNLTQNARAPKHSTALQRPSGGPANYSGQFKNSGKQKFCWITGVTG</sequence>
<dbReference type="EMBL" id="VSRR010142117">
    <property type="protein sequence ID" value="MPD04654.1"/>
    <property type="molecule type" value="Genomic_DNA"/>
</dbReference>
<keyword evidence="3" id="KW-1185">Reference proteome</keyword>
<dbReference type="PROSITE" id="PS51257">
    <property type="entry name" value="PROKAR_LIPOPROTEIN"/>
    <property type="match status" value="1"/>
</dbReference>
<reference evidence="2 3" key="1">
    <citation type="submission" date="2019-05" db="EMBL/GenBank/DDBJ databases">
        <title>Another draft genome of Portunus trituberculatus and its Hox gene families provides insights of decapod evolution.</title>
        <authorList>
            <person name="Jeong J.-H."/>
            <person name="Song I."/>
            <person name="Kim S."/>
            <person name="Choi T."/>
            <person name="Kim D."/>
            <person name="Ryu S."/>
            <person name="Kim W."/>
        </authorList>
    </citation>
    <scope>NUCLEOTIDE SEQUENCE [LARGE SCALE GENOMIC DNA]</scope>
    <source>
        <tissue evidence="2">Muscle</tissue>
    </source>
</reference>
<evidence type="ECO:0000256" key="1">
    <source>
        <dbReference type="SAM" id="MobiDB-lite"/>
    </source>
</evidence>
<evidence type="ECO:0000313" key="3">
    <source>
        <dbReference type="Proteomes" id="UP000324222"/>
    </source>
</evidence>